<dbReference type="RefSeq" id="WP_209478981.1">
    <property type="nucleotide sequence ID" value="NZ_JAGGKK010000001.1"/>
</dbReference>
<dbReference type="Pfam" id="PF13556">
    <property type="entry name" value="HTH_30"/>
    <property type="match status" value="1"/>
</dbReference>
<keyword evidence="3" id="KW-1185">Reference proteome</keyword>
<dbReference type="InterPro" id="IPR025736">
    <property type="entry name" value="PucR_C-HTH_dom"/>
</dbReference>
<dbReference type="PANTHER" id="PTHR33744">
    <property type="entry name" value="CARBOHYDRATE DIACID REGULATOR"/>
    <property type="match status" value="1"/>
</dbReference>
<dbReference type="Gene3D" id="1.10.10.2840">
    <property type="entry name" value="PucR C-terminal helix-turn-helix domain"/>
    <property type="match status" value="1"/>
</dbReference>
<dbReference type="EMBL" id="JAGGKK010000001">
    <property type="protein sequence ID" value="MBP1947345.1"/>
    <property type="molecule type" value="Genomic_DNA"/>
</dbReference>
<dbReference type="PANTHER" id="PTHR33744:SF15">
    <property type="entry name" value="CARBOHYDRATE DIACID REGULATOR"/>
    <property type="match status" value="1"/>
</dbReference>
<evidence type="ECO:0000313" key="2">
    <source>
        <dbReference type="EMBL" id="MBP1947345.1"/>
    </source>
</evidence>
<proteinExistence type="predicted"/>
<evidence type="ECO:0000313" key="3">
    <source>
        <dbReference type="Proteomes" id="UP001519328"/>
    </source>
</evidence>
<gene>
    <name evidence="2" type="ORF">J2Z82_000268</name>
</gene>
<reference evidence="2 3" key="1">
    <citation type="submission" date="2021-03" db="EMBL/GenBank/DDBJ databases">
        <title>Genomic Encyclopedia of Type Strains, Phase IV (KMG-IV): sequencing the most valuable type-strain genomes for metagenomic binning, comparative biology and taxonomic classification.</title>
        <authorList>
            <person name="Goeker M."/>
        </authorList>
    </citation>
    <scope>NUCLEOTIDE SEQUENCE [LARGE SCALE GENOMIC DNA]</scope>
    <source>
        <strain evidence="2 3">DSM 21085</strain>
    </source>
</reference>
<dbReference type="InterPro" id="IPR051448">
    <property type="entry name" value="CdaR-like_regulators"/>
</dbReference>
<dbReference type="Proteomes" id="UP001519328">
    <property type="component" value="Unassembled WGS sequence"/>
</dbReference>
<accession>A0ABS4H8W2</accession>
<name>A0ABS4H8W2_9BACI</name>
<dbReference type="InterPro" id="IPR009057">
    <property type="entry name" value="Homeodomain-like_sf"/>
</dbReference>
<evidence type="ECO:0000259" key="1">
    <source>
        <dbReference type="Pfam" id="PF13556"/>
    </source>
</evidence>
<feature type="domain" description="PucR C-terminal helix-turn-helix" evidence="1">
    <location>
        <begin position="230"/>
        <end position="287"/>
    </location>
</feature>
<protein>
    <recommendedName>
        <fullName evidence="1">PucR C-terminal helix-turn-helix domain-containing protein</fullName>
    </recommendedName>
</protein>
<dbReference type="SUPFAM" id="SSF46689">
    <property type="entry name" value="Homeodomain-like"/>
    <property type="match status" value="1"/>
</dbReference>
<organism evidence="2 3">
    <name type="scientific">Virgibacillus litoralis</name>
    <dbReference type="NCBI Taxonomy" id="578221"/>
    <lineage>
        <taxon>Bacteria</taxon>
        <taxon>Bacillati</taxon>
        <taxon>Bacillota</taxon>
        <taxon>Bacilli</taxon>
        <taxon>Bacillales</taxon>
        <taxon>Bacillaceae</taxon>
        <taxon>Virgibacillus</taxon>
    </lineage>
</organism>
<sequence length="290" mass="33876">MIKQLRKIFSTLVLYNEISDKSRDKYKWYMTDGGQVIGIDRKELTEKDSTLLHMFLHPYNFSIPEMTAEEKQWKTSISTEISDNTNSLTYRFIYFSYQPFQIEPESFKEAINEFYARQVPILFENDHEGIIVETNPNEDISYEQIIDVLMSDLYVKIKFVVGPYLYTLSKAKRTHQILIDGANKIFSYSDKSVSTYIDAVPFILIDQIESDTRTDIIDSVLGEAIHDQDLLKTVETFIACNLNVSVTAKELYMHRNSLQYRLDKFTEKTGIDIRQFHQAMTVLLAIYINK</sequence>
<comment type="caution">
    <text evidence="2">The sequence shown here is derived from an EMBL/GenBank/DDBJ whole genome shotgun (WGS) entry which is preliminary data.</text>
</comment>
<dbReference type="InterPro" id="IPR042070">
    <property type="entry name" value="PucR_C-HTH_sf"/>
</dbReference>